<dbReference type="Proteomes" id="UP000630528">
    <property type="component" value="Unassembled WGS sequence"/>
</dbReference>
<keyword evidence="1" id="KW-0732">Signal</keyword>
<gene>
    <name evidence="3" type="ORF">JJB11_13645</name>
</gene>
<dbReference type="SUPFAM" id="SSF53474">
    <property type="entry name" value="alpha/beta-Hydrolases"/>
    <property type="match status" value="1"/>
</dbReference>
<dbReference type="PANTHER" id="PTHR43037:SF1">
    <property type="entry name" value="BLL1128 PROTEIN"/>
    <property type="match status" value="1"/>
</dbReference>
<dbReference type="Pfam" id="PF10503">
    <property type="entry name" value="Esterase_PHB"/>
    <property type="match status" value="1"/>
</dbReference>
<evidence type="ECO:0000256" key="2">
    <source>
        <dbReference type="ARBA" id="ARBA00022801"/>
    </source>
</evidence>
<dbReference type="PANTHER" id="PTHR43037">
    <property type="entry name" value="UNNAMED PRODUCT-RELATED"/>
    <property type="match status" value="1"/>
</dbReference>
<dbReference type="GO" id="GO:0005576">
    <property type="term" value="C:extracellular region"/>
    <property type="evidence" value="ECO:0007669"/>
    <property type="project" value="InterPro"/>
</dbReference>
<dbReference type="RefSeq" id="WP_201171994.1">
    <property type="nucleotide sequence ID" value="NZ_JAEPWM010000005.1"/>
</dbReference>
<sequence length="282" mass="30342">MGAGGVRRWWLYRPPDAKFGERLPLMVMLHGCRQNANLFATSTRMNAVAARERFLVLYPEQERSSNAQGCWNWFDTSSGRAYGEAASIMNAIDQVCMLYSADRDRIAVAGLSAGASMAALLAIRQPRRFKAVIMHSGIPPGTAHSALSAVSAMHGGRNTRSLPTGPASTGEVLPPLLVIHGQEDTLVAPSNGLAAVQVWAEEAGAQGVVQRTVQRGKRHATLVTDFKRRGSTAATLVEVATLGHAWSGGAAGEAYSDDQGPDASRMAWRFARRQFEEAIIAR</sequence>
<accession>A0A934TT90</accession>
<keyword evidence="2" id="KW-0378">Hydrolase</keyword>
<dbReference type="InterPro" id="IPR029058">
    <property type="entry name" value="AB_hydrolase_fold"/>
</dbReference>
<dbReference type="EMBL" id="JAEPWM010000005">
    <property type="protein sequence ID" value="MBK6007139.1"/>
    <property type="molecule type" value="Genomic_DNA"/>
</dbReference>
<evidence type="ECO:0000256" key="1">
    <source>
        <dbReference type="ARBA" id="ARBA00022729"/>
    </source>
</evidence>
<evidence type="ECO:0000313" key="3">
    <source>
        <dbReference type="EMBL" id="MBK6007139.1"/>
    </source>
</evidence>
<organism evidence="3 4">
    <name type="scientific">Ramlibacter ginsenosidimutans</name>
    <dbReference type="NCBI Taxonomy" id="502333"/>
    <lineage>
        <taxon>Bacteria</taxon>
        <taxon>Pseudomonadati</taxon>
        <taxon>Pseudomonadota</taxon>
        <taxon>Betaproteobacteria</taxon>
        <taxon>Burkholderiales</taxon>
        <taxon>Comamonadaceae</taxon>
        <taxon>Ramlibacter</taxon>
    </lineage>
</organism>
<comment type="caution">
    <text evidence="3">The sequence shown here is derived from an EMBL/GenBank/DDBJ whole genome shotgun (WGS) entry which is preliminary data.</text>
</comment>
<reference evidence="3" key="1">
    <citation type="journal article" date="2012" name="J. Microbiol. Biotechnol.">
        <title>Ramlibacter ginsenosidimutans sp. nov., with ginsenoside-converting activity.</title>
        <authorList>
            <person name="Wang L."/>
            <person name="An D.S."/>
            <person name="Kim S.G."/>
            <person name="Jin F.X."/>
            <person name="Kim S.C."/>
            <person name="Lee S.T."/>
            <person name="Im W.T."/>
        </authorList>
    </citation>
    <scope>NUCLEOTIDE SEQUENCE</scope>
    <source>
        <strain evidence="3">KACC 17527</strain>
    </source>
</reference>
<reference evidence="3" key="2">
    <citation type="submission" date="2021-01" db="EMBL/GenBank/DDBJ databases">
        <authorList>
            <person name="Kang M."/>
        </authorList>
    </citation>
    <scope>NUCLEOTIDE SEQUENCE</scope>
    <source>
        <strain evidence="3">KACC 17527</strain>
    </source>
</reference>
<dbReference type="InterPro" id="IPR010126">
    <property type="entry name" value="Esterase_phb"/>
</dbReference>
<name>A0A934TT90_9BURK</name>
<dbReference type="NCBIfam" id="TIGR01840">
    <property type="entry name" value="esterase_phb"/>
    <property type="match status" value="1"/>
</dbReference>
<dbReference type="InterPro" id="IPR050955">
    <property type="entry name" value="Plant_Biomass_Hydrol_Est"/>
</dbReference>
<dbReference type="GO" id="GO:0016787">
    <property type="term" value="F:hydrolase activity"/>
    <property type="evidence" value="ECO:0007669"/>
    <property type="project" value="UniProtKB-KW"/>
</dbReference>
<keyword evidence="4" id="KW-1185">Reference proteome</keyword>
<proteinExistence type="predicted"/>
<dbReference type="AlphaFoldDB" id="A0A934TT90"/>
<evidence type="ECO:0000313" key="4">
    <source>
        <dbReference type="Proteomes" id="UP000630528"/>
    </source>
</evidence>
<protein>
    <submittedName>
        <fullName evidence="3">PHB depolymerase family esterase</fullName>
    </submittedName>
</protein>
<dbReference type="Gene3D" id="3.40.50.1820">
    <property type="entry name" value="alpha/beta hydrolase"/>
    <property type="match status" value="1"/>
</dbReference>